<protein>
    <recommendedName>
        <fullName evidence="13">U2 small nuclear ribonucleoprotein A'</fullName>
        <ecNumber evidence="2">2.7.11.1</ecNumber>
    </recommendedName>
</protein>
<dbReference type="PROSITE" id="PS50294">
    <property type="entry name" value="WD_REPEATS_REGION"/>
    <property type="match status" value="1"/>
</dbReference>
<keyword evidence="15" id="KW-0175">Coiled coil</keyword>
<feature type="compositionally biased region" description="Polar residues" evidence="16">
    <location>
        <begin position="1025"/>
        <end position="1036"/>
    </location>
</feature>
<evidence type="ECO:0000256" key="10">
    <source>
        <dbReference type="ARBA" id="ARBA00022840"/>
    </source>
</evidence>
<feature type="coiled-coil region" evidence="15">
    <location>
        <begin position="1754"/>
        <end position="1781"/>
    </location>
</feature>
<dbReference type="EC" id="2.7.11.1" evidence="2"/>
<dbReference type="Pfam" id="PF14580">
    <property type="entry name" value="LRR_9"/>
    <property type="match status" value="1"/>
</dbReference>
<evidence type="ECO:0000256" key="14">
    <source>
        <dbReference type="PROSITE-ProRule" id="PRU00221"/>
    </source>
</evidence>
<dbReference type="InterPro" id="IPR011989">
    <property type="entry name" value="ARM-like"/>
</dbReference>
<evidence type="ECO:0000256" key="15">
    <source>
        <dbReference type="SAM" id="Coils"/>
    </source>
</evidence>
<dbReference type="GO" id="GO:0005634">
    <property type="term" value="C:nucleus"/>
    <property type="evidence" value="ECO:0007669"/>
    <property type="project" value="UniProtKB-SubCell"/>
</dbReference>
<keyword evidence="5" id="KW-0433">Leucine-rich repeat</keyword>
<dbReference type="Gene3D" id="1.25.10.10">
    <property type="entry name" value="Leucine-rich Repeat Variant"/>
    <property type="match status" value="1"/>
</dbReference>
<dbReference type="InterPro" id="IPR045162">
    <property type="entry name" value="Vps15-like"/>
</dbReference>
<feature type="region of interest" description="Disordered" evidence="16">
    <location>
        <begin position="1015"/>
        <end position="1075"/>
    </location>
</feature>
<dbReference type="InterPro" id="IPR032675">
    <property type="entry name" value="LRR_dom_sf"/>
</dbReference>
<evidence type="ECO:0000313" key="18">
    <source>
        <dbReference type="EMBL" id="RCI08331.1"/>
    </source>
</evidence>
<organism evidence="18 19">
    <name type="scientific">Ophiocordyceps polyrhachis-furcata BCC 54312</name>
    <dbReference type="NCBI Taxonomy" id="1330021"/>
    <lineage>
        <taxon>Eukaryota</taxon>
        <taxon>Fungi</taxon>
        <taxon>Dikarya</taxon>
        <taxon>Ascomycota</taxon>
        <taxon>Pezizomycotina</taxon>
        <taxon>Sordariomycetes</taxon>
        <taxon>Hypocreomycetidae</taxon>
        <taxon>Hypocreales</taxon>
        <taxon>Ophiocordycipitaceae</taxon>
        <taxon>Ophiocordyceps</taxon>
    </lineage>
</organism>
<feature type="domain" description="Protein kinase" evidence="17">
    <location>
        <begin position="25"/>
        <end position="322"/>
    </location>
</feature>
<proteinExistence type="inferred from homology"/>
<dbReference type="FunFam" id="1.10.510.10:FF:000497">
    <property type="entry name" value="Phosphoinositide 3-kinase regulatory subunit"/>
    <property type="match status" value="1"/>
</dbReference>
<dbReference type="STRING" id="1330021.A0A367L1N1"/>
<reference evidence="18 19" key="1">
    <citation type="journal article" date="2015" name="BMC Genomics">
        <title>Insights from the genome of Ophiocordyceps polyrhachis-furcata to pathogenicity and host specificity in insect fungi.</title>
        <authorList>
            <person name="Wichadakul D."/>
            <person name="Kobmoo N."/>
            <person name="Ingsriswang S."/>
            <person name="Tangphatsornruang S."/>
            <person name="Chantasingh D."/>
            <person name="Luangsa-ard J.J."/>
            <person name="Eurwilaichitr L."/>
        </authorList>
    </citation>
    <scope>NUCLEOTIDE SEQUENCE [LARGE SCALE GENOMIC DNA]</scope>
    <source>
        <strain evidence="18 19">BCC 54312</strain>
    </source>
</reference>
<comment type="similarity">
    <text evidence="12">Belongs to the U2 small nuclear ribonucleoprotein A family.</text>
</comment>
<dbReference type="EMBL" id="LKCN02000019">
    <property type="protein sequence ID" value="RCI08331.1"/>
    <property type="molecule type" value="Genomic_DNA"/>
</dbReference>
<evidence type="ECO:0000256" key="8">
    <source>
        <dbReference type="ARBA" id="ARBA00022741"/>
    </source>
</evidence>
<dbReference type="Gene3D" id="1.10.510.10">
    <property type="entry name" value="Transferase(Phosphotransferase) domain 1"/>
    <property type="match status" value="1"/>
</dbReference>
<dbReference type="PROSITE" id="PS51450">
    <property type="entry name" value="LRR"/>
    <property type="match status" value="1"/>
</dbReference>
<dbReference type="Gene3D" id="2.130.10.10">
    <property type="entry name" value="YVTN repeat-like/Quinoprotein amine dehydrogenase"/>
    <property type="match status" value="2"/>
</dbReference>
<dbReference type="Pfam" id="PF00400">
    <property type="entry name" value="WD40"/>
    <property type="match status" value="1"/>
</dbReference>
<evidence type="ECO:0000256" key="12">
    <source>
        <dbReference type="ARBA" id="ARBA00024196"/>
    </source>
</evidence>
<dbReference type="Pfam" id="PF22956">
    <property type="entry name" value="VPS15-like_hel"/>
    <property type="match status" value="1"/>
</dbReference>
<dbReference type="InterPro" id="IPR036322">
    <property type="entry name" value="WD40_repeat_dom_sf"/>
</dbReference>
<keyword evidence="4 14" id="KW-0853">WD repeat</keyword>
<keyword evidence="19" id="KW-1185">Reference proteome</keyword>
<evidence type="ECO:0000256" key="16">
    <source>
        <dbReference type="SAM" id="MobiDB-lite"/>
    </source>
</evidence>
<evidence type="ECO:0000256" key="9">
    <source>
        <dbReference type="ARBA" id="ARBA00022777"/>
    </source>
</evidence>
<dbReference type="Pfam" id="PF00069">
    <property type="entry name" value="Pkinase"/>
    <property type="match status" value="1"/>
</dbReference>
<feature type="region of interest" description="Disordered" evidence="16">
    <location>
        <begin position="942"/>
        <end position="995"/>
    </location>
</feature>
<dbReference type="Proteomes" id="UP000253664">
    <property type="component" value="Unassembled WGS sequence"/>
</dbReference>
<dbReference type="SUPFAM" id="SSF48371">
    <property type="entry name" value="ARM repeat"/>
    <property type="match status" value="1"/>
</dbReference>
<dbReference type="PANTHER" id="PTHR17583">
    <property type="entry name" value="PHOSPHOINOSITIDE 3-KINASE REGULATORY SUBUNIT 4"/>
    <property type="match status" value="1"/>
</dbReference>
<evidence type="ECO:0000256" key="3">
    <source>
        <dbReference type="ARBA" id="ARBA00022527"/>
    </source>
</evidence>
<dbReference type="GO" id="GO:0034271">
    <property type="term" value="C:phosphatidylinositol 3-kinase complex, class III, type I"/>
    <property type="evidence" value="ECO:0007669"/>
    <property type="project" value="TreeGrafter"/>
</dbReference>
<dbReference type="Gene3D" id="3.80.10.10">
    <property type="entry name" value="Ribonuclease Inhibitor"/>
    <property type="match status" value="1"/>
</dbReference>
<dbReference type="InterPro" id="IPR011009">
    <property type="entry name" value="Kinase-like_dom_sf"/>
</dbReference>
<evidence type="ECO:0000256" key="4">
    <source>
        <dbReference type="ARBA" id="ARBA00022574"/>
    </source>
</evidence>
<dbReference type="InterPro" id="IPR001680">
    <property type="entry name" value="WD40_rpt"/>
</dbReference>
<dbReference type="GO" id="GO:0034272">
    <property type="term" value="C:phosphatidylinositol 3-kinase complex, class III, type II"/>
    <property type="evidence" value="ECO:0007669"/>
    <property type="project" value="TreeGrafter"/>
</dbReference>
<evidence type="ECO:0000256" key="13">
    <source>
        <dbReference type="ARBA" id="ARBA00024238"/>
    </source>
</evidence>
<sequence>MGQGFSLATPSAGSATIDVAQLQDVQYERSLGNGRFMKSIRGRHDNGVVLVKVLVKPFPDVNLDEYKRQIISECNRLGPMILPHADGVVTLMAYPEQRKALAHVPNALAFQRIIETETNGYLVRQYQYSSLYDRLSTRPFLEEIEKKWLAFQLLCALRDCHARDVYHGDIKAQNVLVTSWNWLYLTDFSSSFKPVLLPDDNPGDFSYFFDTSGRRTCYIAPERFYVVGKNPPPKAEMTWAMDVFSAGCVIAQMFLESEIFSLAQLFKYRLGEYDPVATHLSVISDRDVRDMIAHMIQVDPEKRYSADQYLQFWKGKVFPPYFYSFLHQYMELITDPSSGINPMSGSQKNMGESDDRIDRVFSDFDKISYFLGYQVEKRALAAEMPPPRLGLGHFPVRLSLASHNMPVSADLEPPEDDGTLIFLTLIVSSLRTTARASSRVRACDILLAFAERLTDEAKLDRVLPYLMTLLRRDEAEIVVVSAIRTITQLLQLVRMPTPINSHVLVEYVLPRMELALGSRSRAASPLVRATYASCIGSLASTGQRFLEIASSLRADSSMPIADPEVEPGLEAEVNFESVFDSAGRELFEMLESHTKQLVEDPDVHVRRAFLTSVPELCMFFQEHSNEILLTHLNTYFNDRDWTLKSAFFDAVVGITTFIGSTSLEEFMLPLIIQALADPEEFVVRAALHSLAQVAGLGLLSRPKLWELTDVSGRLTMHPNIWIREAAAEFLAMSAKFLDPADVRCILIPLLKPYLKVAGLVDVSELGILDCLRKPLSRAVFDQAVAWASQADRGVFWQPLRRARSSSLGHSNGLSAGSSQDLGANLLAKAARSDEDKQWLEKLRNLGLQVEDEHKLVALREYIWRTARAKGRDAEAVTPNGLVSLKALGVTPQTVFFNDAPLKDSSIVPDLNSPPGPYTIAEALLDASMTLGDSVARRRQAAALNGHGSRVHSVGPRMPRAPRRALSPGGSERGGSVRPRGESPINRGGGVGDEEPLLRDGLYSIRRGVRQQASALSLLDRKDGSNKSTAETGTSDANAFGEVEGPFIQASPVSAGDVDEGRTSSRQSRHSYEGTDPNIQRMLDRMYIDNFPRDVLEFGPMVTPISGGKHRIVNSQPGSYQWRPEGHLVAMFAEHKGAVNRVAASPDYVFFITGGSDGSVRVWDTARLERNITHRSRQTHRHAEGARVLALCFVEKTHCFVSCASDGSVHVVKVDTVSASGVVRYGKLRVVREYQLPEGEVAVWCEHFRQESASTLILATNRSRLLGMDLRTMTVLYELENPVHHGTPTCLCVDRRRHWLCVGTSHGVIDLWDLRFKMRLKAWGVPGKAAIHRMCIHPTKGRGKWVCVTGGTGQGEVTVWDLEKTTCREIYRAGGSGGKDNAKAYVPWDVDEDKPEGMLARFATNLESDDTASADRGVHAMVVGTGTAEDSRDVRHAYIATGGSDKKLRFWDVSRIESSCVYSGLQPEEAVPTYGATHPTTGLTLNTERASGPGAGGGARSKGSRPPRSTVISMQQQQLLQSHLDSVLDLVILEYPYTMSVSVDRSGAVFVFQYLGRSTTAVAMRLTADLIQNSLSYLNPLKERELDLRGQRIPTIENLAAAGPHDAIDFTDNDIQVLGNFPLSPRMTTLLVARNRVASIQSDLARSLPNLTNLVLANNNLAELADLDALSGFPRLTHLVLIDNPHYRYWVLWQCQDLRFLDYAKVKQAERKRSLELFGTAAEPSKLATEILARKTTPLEMSAKGSSRSSTLSRMMLTEEEKKRLQEKIKQTTSLKEIIELERELNEGRLPSGIQDAMEE</sequence>
<dbReference type="InterPro" id="IPR008271">
    <property type="entry name" value="Ser/Thr_kinase_AS"/>
</dbReference>
<dbReference type="PROSITE" id="PS50011">
    <property type="entry name" value="PROTEIN_KINASE_DOM"/>
    <property type="match status" value="1"/>
</dbReference>
<keyword evidence="9" id="KW-0418">Kinase</keyword>
<keyword evidence="6" id="KW-0808">Transferase</keyword>
<keyword evidence="7" id="KW-0677">Repeat</keyword>
<name>A0A367L1N1_9HYPO</name>
<dbReference type="InterPro" id="IPR055231">
    <property type="entry name" value="2AA_helical"/>
</dbReference>
<dbReference type="GO" id="GO:0006623">
    <property type="term" value="P:protein targeting to vacuole"/>
    <property type="evidence" value="ECO:0007669"/>
    <property type="project" value="TreeGrafter"/>
</dbReference>
<dbReference type="SUPFAM" id="SSF50978">
    <property type="entry name" value="WD40 repeat-like"/>
    <property type="match status" value="1"/>
</dbReference>
<comment type="caution">
    <text evidence="18">The sequence shown here is derived from an EMBL/GenBank/DDBJ whole genome shotgun (WGS) entry which is preliminary data.</text>
</comment>
<dbReference type="GO" id="GO:0016236">
    <property type="term" value="P:macroautophagy"/>
    <property type="evidence" value="ECO:0007669"/>
    <property type="project" value="InterPro"/>
</dbReference>
<evidence type="ECO:0000313" key="19">
    <source>
        <dbReference type="Proteomes" id="UP000253664"/>
    </source>
</evidence>
<feature type="repeat" description="WD" evidence="14">
    <location>
        <begin position="1131"/>
        <end position="1172"/>
    </location>
</feature>
<dbReference type="InterPro" id="IPR015943">
    <property type="entry name" value="WD40/YVTN_repeat-like_dom_sf"/>
</dbReference>
<keyword evidence="10" id="KW-0067">ATP-binding</keyword>
<dbReference type="OrthoDB" id="242910at2759"/>
<dbReference type="PANTHER" id="PTHR17583:SF0">
    <property type="entry name" value="PHOSPHOINOSITIDE 3-KINASE REGULATORY SUBUNIT 4"/>
    <property type="match status" value="1"/>
</dbReference>
<evidence type="ECO:0000259" key="17">
    <source>
        <dbReference type="PROSITE" id="PS50011"/>
    </source>
</evidence>
<evidence type="ECO:0000256" key="2">
    <source>
        <dbReference type="ARBA" id="ARBA00012513"/>
    </source>
</evidence>
<dbReference type="SMART" id="SM00220">
    <property type="entry name" value="S_TKc"/>
    <property type="match status" value="1"/>
</dbReference>
<dbReference type="CDD" id="cd13980">
    <property type="entry name" value="STKc_Vps15"/>
    <property type="match status" value="1"/>
</dbReference>
<evidence type="ECO:0000256" key="7">
    <source>
        <dbReference type="ARBA" id="ARBA00022737"/>
    </source>
</evidence>
<dbReference type="GO" id="GO:0005524">
    <property type="term" value="F:ATP binding"/>
    <property type="evidence" value="ECO:0007669"/>
    <property type="project" value="UniProtKB-KW"/>
</dbReference>
<dbReference type="FunFam" id="2.130.10.10:FF:000652">
    <property type="entry name" value="Related to VPS15-ser/thr protein kinase"/>
    <property type="match status" value="1"/>
</dbReference>
<dbReference type="SUPFAM" id="SSF52058">
    <property type="entry name" value="L domain-like"/>
    <property type="match status" value="1"/>
</dbReference>
<comment type="subcellular location">
    <subcellularLocation>
        <location evidence="1">Nucleus</location>
    </subcellularLocation>
</comment>
<dbReference type="PROSITE" id="PS00108">
    <property type="entry name" value="PROTEIN_KINASE_ST"/>
    <property type="match status" value="1"/>
</dbReference>
<evidence type="ECO:0000256" key="1">
    <source>
        <dbReference type="ARBA" id="ARBA00004123"/>
    </source>
</evidence>
<dbReference type="SMART" id="SM00320">
    <property type="entry name" value="WD40"/>
    <property type="match status" value="6"/>
</dbReference>
<accession>A0A367L1N1</accession>
<keyword evidence="11" id="KW-0539">Nucleus</keyword>
<dbReference type="PROSITE" id="PS50082">
    <property type="entry name" value="WD_REPEATS_2"/>
    <property type="match status" value="2"/>
</dbReference>
<keyword evidence="3" id="KW-0723">Serine/threonine-protein kinase</keyword>
<evidence type="ECO:0000256" key="6">
    <source>
        <dbReference type="ARBA" id="ARBA00022679"/>
    </source>
</evidence>
<dbReference type="FunFam" id="3.80.10.10:FF:000026">
    <property type="entry name" value="U2 small nuclear ribonucleoprotein A"/>
    <property type="match status" value="1"/>
</dbReference>
<feature type="region of interest" description="Disordered" evidence="16">
    <location>
        <begin position="1483"/>
        <end position="1507"/>
    </location>
</feature>
<keyword evidence="8" id="KW-0547">Nucleotide-binding</keyword>
<dbReference type="InterPro" id="IPR000719">
    <property type="entry name" value="Prot_kinase_dom"/>
</dbReference>
<feature type="repeat" description="WD" evidence="14">
    <location>
        <begin position="1437"/>
        <end position="1453"/>
    </location>
</feature>
<dbReference type="InterPro" id="IPR016024">
    <property type="entry name" value="ARM-type_fold"/>
</dbReference>
<evidence type="ECO:0000256" key="5">
    <source>
        <dbReference type="ARBA" id="ARBA00022614"/>
    </source>
</evidence>
<dbReference type="GO" id="GO:0004674">
    <property type="term" value="F:protein serine/threonine kinase activity"/>
    <property type="evidence" value="ECO:0007669"/>
    <property type="project" value="UniProtKB-KW"/>
</dbReference>
<dbReference type="GO" id="GO:0045324">
    <property type="term" value="P:late endosome to vacuole transport"/>
    <property type="evidence" value="ECO:0007669"/>
    <property type="project" value="InterPro"/>
</dbReference>
<dbReference type="SUPFAM" id="SSF56112">
    <property type="entry name" value="Protein kinase-like (PK-like)"/>
    <property type="match status" value="1"/>
</dbReference>
<dbReference type="GO" id="GO:0005770">
    <property type="term" value="C:late endosome"/>
    <property type="evidence" value="ECO:0007669"/>
    <property type="project" value="TreeGrafter"/>
</dbReference>
<gene>
    <name evidence="18" type="ORF">L249_8974</name>
</gene>
<evidence type="ECO:0000256" key="11">
    <source>
        <dbReference type="ARBA" id="ARBA00023242"/>
    </source>
</evidence>
<dbReference type="GO" id="GO:0071561">
    <property type="term" value="C:nucleus-vacuole junction"/>
    <property type="evidence" value="ECO:0007669"/>
    <property type="project" value="TreeGrafter"/>
</dbReference>
<dbReference type="InterPro" id="IPR001611">
    <property type="entry name" value="Leu-rich_rpt"/>
</dbReference>